<dbReference type="AlphaFoldDB" id="A0A3M7T8V1"/>
<keyword evidence="2" id="KW-1185">Reference proteome</keyword>
<organism evidence="1 2">
    <name type="scientific">Brachionus plicatilis</name>
    <name type="common">Marine rotifer</name>
    <name type="synonym">Brachionus muelleri</name>
    <dbReference type="NCBI Taxonomy" id="10195"/>
    <lineage>
        <taxon>Eukaryota</taxon>
        <taxon>Metazoa</taxon>
        <taxon>Spiralia</taxon>
        <taxon>Gnathifera</taxon>
        <taxon>Rotifera</taxon>
        <taxon>Eurotatoria</taxon>
        <taxon>Monogononta</taxon>
        <taxon>Pseudotrocha</taxon>
        <taxon>Ploima</taxon>
        <taxon>Brachionidae</taxon>
        <taxon>Brachionus</taxon>
    </lineage>
</organism>
<dbReference type="EMBL" id="REGN01000121">
    <property type="protein sequence ID" value="RNA44317.1"/>
    <property type="molecule type" value="Genomic_DNA"/>
</dbReference>
<accession>A0A3M7T8V1</accession>
<gene>
    <name evidence="1" type="ORF">BpHYR1_009570</name>
</gene>
<sequence>MFFLNSSFSGQIIEIRFKVKNVGFGVTKYANWFDCVDLKKANSSQRTINMAIFEHDGKLSSGSSYQSIKKIQIQIFVSFCCRNKNPVVNSGYPFIMTCRTQFSRETNNDS</sequence>
<reference evidence="1 2" key="1">
    <citation type="journal article" date="2018" name="Sci. Rep.">
        <title>Genomic signatures of local adaptation to the degree of environmental predictability in rotifers.</title>
        <authorList>
            <person name="Franch-Gras L."/>
            <person name="Hahn C."/>
            <person name="Garcia-Roger E.M."/>
            <person name="Carmona M.J."/>
            <person name="Serra M."/>
            <person name="Gomez A."/>
        </authorList>
    </citation>
    <scope>NUCLEOTIDE SEQUENCE [LARGE SCALE GENOMIC DNA]</scope>
    <source>
        <strain evidence="1">HYR1</strain>
    </source>
</reference>
<evidence type="ECO:0000313" key="1">
    <source>
        <dbReference type="EMBL" id="RNA44317.1"/>
    </source>
</evidence>
<proteinExistence type="predicted"/>
<protein>
    <submittedName>
        <fullName evidence="1">Uncharacterized protein</fullName>
    </submittedName>
</protein>
<evidence type="ECO:0000313" key="2">
    <source>
        <dbReference type="Proteomes" id="UP000276133"/>
    </source>
</evidence>
<comment type="caution">
    <text evidence="1">The sequence shown here is derived from an EMBL/GenBank/DDBJ whole genome shotgun (WGS) entry which is preliminary data.</text>
</comment>
<name>A0A3M7T8V1_BRAPC</name>
<dbReference type="Proteomes" id="UP000276133">
    <property type="component" value="Unassembled WGS sequence"/>
</dbReference>